<dbReference type="SUPFAM" id="SSF54001">
    <property type="entry name" value="Cysteine proteinases"/>
    <property type="match status" value="1"/>
</dbReference>
<proteinExistence type="predicted"/>
<dbReference type="RefSeq" id="WP_153654315.1">
    <property type="nucleotide sequence ID" value="NZ_CP045737.1"/>
</dbReference>
<evidence type="ECO:0000256" key="1">
    <source>
        <dbReference type="SAM" id="MobiDB-lite"/>
    </source>
</evidence>
<dbReference type="InterPro" id="IPR007921">
    <property type="entry name" value="CHAP_dom"/>
</dbReference>
<feature type="region of interest" description="Disordered" evidence="1">
    <location>
        <begin position="332"/>
        <end position="357"/>
    </location>
</feature>
<dbReference type="Gene3D" id="3.90.1720.10">
    <property type="entry name" value="endopeptidase domain like (from Nostoc punctiforme)"/>
    <property type="match status" value="1"/>
</dbReference>
<dbReference type="InterPro" id="IPR038765">
    <property type="entry name" value="Papain-like_cys_pep_sf"/>
</dbReference>
<evidence type="ECO:0000259" key="2">
    <source>
        <dbReference type="PROSITE" id="PS50911"/>
    </source>
</evidence>
<dbReference type="Pfam" id="PF05257">
    <property type="entry name" value="CHAP"/>
    <property type="match status" value="1"/>
</dbReference>
<keyword evidence="4" id="KW-1185">Reference proteome</keyword>
<evidence type="ECO:0000313" key="3">
    <source>
        <dbReference type="EMBL" id="QGG42562.1"/>
    </source>
</evidence>
<accession>A0A5Q2MN49</accession>
<name>A0A5Q2MN49_9ACTN</name>
<dbReference type="EMBL" id="CP045737">
    <property type="protein sequence ID" value="QGG42562.1"/>
    <property type="molecule type" value="Genomic_DNA"/>
</dbReference>
<gene>
    <name evidence="3" type="ORF">GEV26_14895</name>
</gene>
<feature type="domain" description="Peptidase C51" evidence="2">
    <location>
        <begin position="22"/>
        <end position="144"/>
    </location>
</feature>
<dbReference type="Gene3D" id="2.60.40.10">
    <property type="entry name" value="Immunoglobulins"/>
    <property type="match status" value="1"/>
</dbReference>
<protein>
    <recommendedName>
        <fullName evidence="2">Peptidase C51 domain-containing protein</fullName>
    </recommendedName>
</protein>
<dbReference type="GO" id="GO:0005975">
    <property type="term" value="P:carbohydrate metabolic process"/>
    <property type="evidence" value="ECO:0007669"/>
    <property type="project" value="UniProtKB-ARBA"/>
</dbReference>
<evidence type="ECO:0000313" key="4">
    <source>
        <dbReference type="Proteomes" id="UP000392064"/>
    </source>
</evidence>
<sequence>MPVHSAQAAYTVLCTGYSSCTTKGYPHGGYESHKGTSYWNMYTGTNCTNYVAYRLVTTNKMPNKRPKSGVGNARDWGTTMSSITDSKPVVGSVAWWGKTGNHVAYVEKVVSSTEIYVSESNWSGSFDWRRITKSGSGWPDGFIHFADPVTTAPPIVNESKPAILSEPQVGETLKASGGVWSPKGNTYAYQWLADGKAISGATAKTFTPSYSQLAKDLTVSVTATRPGYTTAKAVSPARDVVPGTFTSNSAPVVTGVPRVDSELVASTGGWSPAASAYTYQWLADDTAIAGATSSTFVPGPAQAGRAITVRVRAAKGGYTAATSTSAPTVAVGPGSLASTSRPSVSGTPQVGSRLTASPGAWSRPSLTYAYQWLVDGAEVAGATASSFVPRASDLGRTVSVRVTAGRAGYTSASAVGAATTAVVRGVLTVRTRPSVSGTPRVGATLTAAPGSWSSPATASFRWYAGDQAVAGATGRTFTPTHRERGQKIRVRVTGTQDGFTSVASSSPSTGVVAAGRITVSAAPRIAGTARLGTVLTVQPGSHAPANASARYQWLRDGKVLSGATGRSRRVTTNDLGHRLSAKVTFKATGYAATTVTTGRSAKAKATSTLKATPATTKRGQVTFSVRVTATGVSAPGGTVTVHYGSSRTRTVKVTKGKATITLTGQAAGTQRYRFTYSGVSKVAGSTYTRSVTIS</sequence>
<dbReference type="Gene3D" id="2.60.40.2700">
    <property type="match status" value="5"/>
</dbReference>
<dbReference type="AlphaFoldDB" id="A0A5Q2MN49"/>
<dbReference type="KEGG" id="aef:GEV26_14895"/>
<dbReference type="PROSITE" id="PS50911">
    <property type="entry name" value="CHAP"/>
    <property type="match status" value="1"/>
</dbReference>
<dbReference type="Proteomes" id="UP000392064">
    <property type="component" value="Chromosome"/>
</dbReference>
<organism evidence="3 4">
    <name type="scientific">Aeromicrobium yanjiei</name>
    <dbReference type="NCBI Taxonomy" id="2662028"/>
    <lineage>
        <taxon>Bacteria</taxon>
        <taxon>Bacillati</taxon>
        <taxon>Actinomycetota</taxon>
        <taxon>Actinomycetes</taxon>
        <taxon>Propionibacteriales</taxon>
        <taxon>Nocardioidaceae</taxon>
        <taxon>Aeromicrobium</taxon>
    </lineage>
</organism>
<reference evidence="3 4" key="1">
    <citation type="submission" date="2019-11" db="EMBL/GenBank/DDBJ databases">
        <authorList>
            <person name="Li J."/>
        </authorList>
    </citation>
    <scope>NUCLEOTIDE SEQUENCE [LARGE SCALE GENOMIC DNA]</scope>
    <source>
        <strain evidence="3 4">MF47</strain>
    </source>
</reference>
<feature type="compositionally biased region" description="Polar residues" evidence="1">
    <location>
        <begin position="336"/>
        <end position="355"/>
    </location>
</feature>
<dbReference type="InterPro" id="IPR013783">
    <property type="entry name" value="Ig-like_fold"/>
</dbReference>